<name>A0ABM6W8P4_9BACT</name>
<evidence type="ECO:0000256" key="2">
    <source>
        <dbReference type="ARBA" id="ARBA00022475"/>
    </source>
</evidence>
<feature type="transmembrane region" description="Helical" evidence="8">
    <location>
        <begin position="287"/>
        <end position="303"/>
    </location>
</feature>
<evidence type="ECO:0000256" key="4">
    <source>
        <dbReference type="ARBA" id="ARBA00022692"/>
    </source>
</evidence>
<evidence type="ECO:0000256" key="5">
    <source>
        <dbReference type="ARBA" id="ARBA00022989"/>
    </source>
</evidence>
<gene>
    <name evidence="9" type="ORF">DLD77_00620</name>
</gene>
<keyword evidence="10" id="KW-1185">Reference proteome</keyword>
<comment type="subcellular location">
    <subcellularLocation>
        <location evidence="1">Cell membrane</location>
        <topology evidence="1">Multi-pass membrane protein</topology>
    </subcellularLocation>
</comment>
<keyword evidence="2" id="KW-1003">Cell membrane</keyword>
<sequence>MKKRFTLSLLGERDWPALLLWFGLSVIVAAKELLVHNMNNYIIFKHVFLHVRGQQPLYIPYPEYFDVNMYGPLFSVIIAPFALLPDFLGAMLWVICNAAFLYYAIRQLPLSRIQQNLILIFSSHELMAASSYFQFNPAIAACLILSFTLILKGKDLRAAFFIMLGTFTKLYGIAGLAFFFFSRHRLRLLGSLALWAGILFILPVVLAPMDYILQTYREWMAALVQKNTKNYQFEQGVVMQNISAMGFIQRVFRLPQLNNWWVLGPGLLLFFSQYSRLKWAANPHYRLYLLASTLLFTVLFSTSSESPTYIIAFPAVCIWYVLQYPTKWNNALFIFILIGCSFSHSDLVTPWVKKNIVIPYAFKAFPCLLLWLILVYQVLRGQFLRLKPV</sequence>
<feature type="transmembrane region" description="Helical" evidence="8">
    <location>
        <begin position="332"/>
        <end position="352"/>
    </location>
</feature>
<keyword evidence="3" id="KW-0808">Transferase</keyword>
<feature type="transmembrane region" description="Helical" evidence="8">
    <location>
        <begin position="309"/>
        <end position="325"/>
    </location>
</feature>
<evidence type="ECO:0000313" key="10">
    <source>
        <dbReference type="Proteomes" id="UP000246099"/>
    </source>
</evidence>
<evidence type="ECO:0000256" key="3">
    <source>
        <dbReference type="ARBA" id="ARBA00022679"/>
    </source>
</evidence>
<evidence type="ECO:0008006" key="11">
    <source>
        <dbReference type="Google" id="ProtNLM"/>
    </source>
</evidence>
<keyword evidence="4 8" id="KW-0812">Transmembrane</keyword>
<comment type="similarity">
    <text evidence="7">Belongs to the glycosyltransferase 87 family.</text>
</comment>
<accession>A0ABM6W8P4</accession>
<proteinExistence type="inferred from homology"/>
<protein>
    <recommendedName>
        <fullName evidence="11">DUF2029 domain-containing protein</fullName>
    </recommendedName>
</protein>
<dbReference type="EMBL" id="CP029600">
    <property type="protein sequence ID" value="AWO00313.1"/>
    <property type="molecule type" value="Genomic_DNA"/>
</dbReference>
<dbReference type="Proteomes" id="UP000246099">
    <property type="component" value="Chromosome"/>
</dbReference>
<evidence type="ECO:0000256" key="6">
    <source>
        <dbReference type="ARBA" id="ARBA00023136"/>
    </source>
</evidence>
<feature type="transmembrane region" description="Helical" evidence="8">
    <location>
        <begin position="188"/>
        <end position="209"/>
    </location>
</feature>
<dbReference type="InterPro" id="IPR018584">
    <property type="entry name" value="GT87"/>
</dbReference>
<evidence type="ECO:0000256" key="7">
    <source>
        <dbReference type="ARBA" id="ARBA00024033"/>
    </source>
</evidence>
<reference evidence="9 10" key="1">
    <citation type="submission" date="2018-05" db="EMBL/GenBank/DDBJ databases">
        <title>Chitinophaga sp. nov., isolated from rhizosphere soil of Alhagi.</title>
        <authorList>
            <person name="Liu Y."/>
        </authorList>
    </citation>
    <scope>NUCLEOTIDE SEQUENCE [LARGE SCALE GENOMIC DNA]</scope>
    <source>
        <strain evidence="9 10">T22</strain>
    </source>
</reference>
<keyword evidence="6 8" id="KW-0472">Membrane</keyword>
<evidence type="ECO:0000313" key="9">
    <source>
        <dbReference type="EMBL" id="AWO00313.1"/>
    </source>
</evidence>
<feature type="transmembrane region" description="Helical" evidence="8">
    <location>
        <begin position="358"/>
        <end position="379"/>
    </location>
</feature>
<evidence type="ECO:0000256" key="8">
    <source>
        <dbReference type="SAM" id="Phobius"/>
    </source>
</evidence>
<feature type="transmembrane region" description="Helical" evidence="8">
    <location>
        <begin position="73"/>
        <end position="105"/>
    </location>
</feature>
<organism evidence="9 10">
    <name type="scientific">Chitinophaga alhagiae</name>
    <dbReference type="NCBI Taxonomy" id="2203219"/>
    <lineage>
        <taxon>Bacteria</taxon>
        <taxon>Pseudomonadati</taxon>
        <taxon>Bacteroidota</taxon>
        <taxon>Chitinophagia</taxon>
        <taxon>Chitinophagales</taxon>
        <taxon>Chitinophagaceae</taxon>
        <taxon>Chitinophaga</taxon>
    </lineage>
</organism>
<evidence type="ECO:0000256" key="1">
    <source>
        <dbReference type="ARBA" id="ARBA00004651"/>
    </source>
</evidence>
<dbReference type="Pfam" id="PF09594">
    <property type="entry name" value="GT87"/>
    <property type="match status" value="1"/>
</dbReference>
<feature type="transmembrane region" description="Helical" evidence="8">
    <location>
        <begin position="126"/>
        <end position="151"/>
    </location>
</feature>
<keyword evidence="5 8" id="KW-1133">Transmembrane helix</keyword>
<dbReference type="RefSeq" id="WP_119075600.1">
    <property type="nucleotide sequence ID" value="NZ_CP029600.1"/>
</dbReference>
<feature type="transmembrane region" description="Helical" evidence="8">
    <location>
        <begin position="157"/>
        <end position="181"/>
    </location>
</feature>